<dbReference type="Gene3D" id="3.40.50.10890">
    <property type="match status" value="1"/>
</dbReference>
<evidence type="ECO:0000259" key="2">
    <source>
        <dbReference type="SMART" id="SM00849"/>
    </source>
</evidence>
<dbReference type="InterPro" id="IPR036866">
    <property type="entry name" value="RibonucZ/Hydroxyglut_hydro"/>
</dbReference>
<dbReference type="SUPFAM" id="SSF56281">
    <property type="entry name" value="Metallo-hydrolase/oxidoreductase"/>
    <property type="match status" value="1"/>
</dbReference>
<dbReference type="InterPro" id="IPR022712">
    <property type="entry name" value="Beta_Casp"/>
</dbReference>
<dbReference type="InterPro" id="IPR011108">
    <property type="entry name" value="RMMBL"/>
</dbReference>
<evidence type="ECO:0000313" key="4">
    <source>
        <dbReference type="EMBL" id="SHE34456.1"/>
    </source>
</evidence>
<dbReference type="SMART" id="SM01027">
    <property type="entry name" value="Beta-Casp"/>
    <property type="match status" value="1"/>
</dbReference>
<dbReference type="InterPro" id="IPR050698">
    <property type="entry name" value="MBL"/>
</dbReference>
<dbReference type="PANTHER" id="PTHR11203">
    <property type="entry name" value="CLEAVAGE AND POLYADENYLATION SPECIFICITY FACTOR FAMILY MEMBER"/>
    <property type="match status" value="1"/>
</dbReference>
<evidence type="ECO:0000259" key="3">
    <source>
        <dbReference type="SMART" id="SM01027"/>
    </source>
</evidence>
<dbReference type="CDD" id="cd16295">
    <property type="entry name" value="TTHA0252-CPSF-like_MBL-fold"/>
    <property type="match status" value="1"/>
</dbReference>
<dbReference type="GO" id="GO:0004521">
    <property type="term" value="F:RNA endonuclease activity"/>
    <property type="evidence" value="ECO:0007669"/>
    <property type="project" value="TreeGrafter"/>
</dbReference>
<dbReference type="InterPro" id="IPR001279">
    <property type="entry name" value="Metallo-B-lactamas"/>
</dbReference>
<organism evidence="4 5">
    <name type="scientific">Thermomonas hydrothermalis</name>
    <dbReference type="NCBI Taxonomy" id="213588"/>
    <lineage>
        <taxon>Bacteria</taxon>
        <taxon>Pseudomonadati</taxon>
        <taxon>Pseudomonadota</taxon>
        <taxon>Gammaproteobacteria</taxon>
        <taxon>Lysobacterales</taxon>
        <taxon>Lysobacteraceae</taxon>
        <taxon>Thermomonas</taxon>
    </lineage>
</organism>
<feature type="domain" description="Beta-Casp" evidence="3">
    <location>
        <begin position="248"/>
        <end position="373"/>
    </location>
</feature>
<dbReference type="STRING" id="213588.SAMN02745204_00238"/>
<keyword evidence="1" id="KW-0378">Hydrolase</keyword>
<dbReference type="PANTHER" id="PTHR11203:SF37">
    <property type="entry name" value="INTEGRATOR COMPLEX SUBUNIT 11"/>
    <property type="match status" value="1"/>
</dbReference>
<dbReference type="Pfam" id="PF00753">
    <property type="entry name" value="Lactamase_B"/>
    <property type="match status" value="1"/>
</dbReference>
<reference evidence="5" key="1">
    <citation type="submission" date="2016-11" db="EMBL/GenBank/DDBJ databases">
        <authorList>
            <person name="Varghese N."/>
            <person name="Submissions S."/>
        </authorList>
    </citation>
    <scope>NUCLEOTIDE SEQUENCE [LARGE SCALE GENOMIC DNA]</scope>
    <source>
        <strain evidence="5">DSM 14834</strain>
    </source>
</reference>
<dbReference type="EMBL" id="FQUK01000003">
    <property type="protein sequence ID" value="SHE34456.1"/>
    <property type="molecule type" value="Genomic_DNA"/>
</dbReference>
<feature type="domain" description="Metallo-beta-lactamase" evidence="2">
    <location>
        <begin position="13"/>
        <end position="214"/>
    </location>
</feature>
<dbReference type="GO" id="GO:0016787">
    <property type="term" value="F:hydrolase activity"/>
    <property type="evidence" value="ECO:0007669"/>
    <property type="project" value="UniProtKB-KW"/>
</dbReference>
<keyword evidence="5" id="KW-1185">Reference proteome</keyword>
<protein>
    <submittedName>
        <fullName evidence="4">Metallo-beta-lactamase family protein</fullName>
    </submittedName>
</protein>
<evidence type="ECO:0000313" key="5">
    <source>
        <dbReference type="Proteomes" id="UP000242857"/>
    </source>
</evidence>
<dbReference type="Pfam" id="PF07521">
    <property type="entry name" value="RMMBL"/>
    <property type="match status" value="1"/>
</dbReference>
<dbReference type="OrthoDB" id="9803916at2"/>
<accession>A0A1M4SQI2</accession>
<dbReference type="RefSeq" id="WP_072754816.1">
    <property type="nucleotide sequence ID" value="NZ_FQUK01000003.1"/>
</dbReference>
<dbReference type="AlphaFoldDB" id="A0A1M4SQI2"/>
<gene>
    <name evidence="4" type="ORF">SAMN02745204_00238</name>
</gene>
<evidence type="ECO:0000256" key="1">
    <source>
        <dbReference type="ARBA" id="ARBA00022801"/>
    </source>
</evidence>
<dbReference type="Proteomes" id="UP000242857">
    <property type="component" value="Unassembled WGS sequence"/>
</dbReference>
<dbReference type="Gene3D" id="3.60.15.10">
    <property type="entry name" value="Ribonuclease Z/Hydroxyacylglutathione hydrolase-like"/>
    <property type="match status" value="1"/>
</dbReference>
<proteinExistence type="predicted"/>
<sequence length="457" mass="50406">MRVHFHGAAGQVTGSMHLVEIAGRRILIDCGMVQGSPEAEAQNFAPFPFDPARLDAVILSHAHIDHIGRVPRLVMAGYRGPILAQSATAELLPIMLLDSAALQESDAERLNRKRKPGQPRAMPLYTREDVQGILGQVRPLAYGPHPGILPGVDLVLRDAGHILGSCSVELRGEGRVLVFSGDLGMKGTPILRDPEPVPHADLLLMESTYGNRNHRPRPETVQELGEILDAAWRDGGNVLIPAFAVGRTQELLYWFARHWDDWQMARWRIFLDSPMASKVVQVYDHHHGLFDAEARAVWRQTPSPFRLPNLHVTQSVEESMAINRIHGGAIIIAGNGMANGGRILHHMRQHLPHRQTRIIFVGYQAEGTLGRRLVDGARWVRIHGHDVQVQAHRHTVGGLSAHADQQGLLEWYAAFTTPPPVALVHGEDLAREALAGEIAARHGVQALLPRPGMQAEV</sequence>
<dbReference type="SMART" id="SM00849">
    <property type="entry name" value="Lactamase_B"/>
    <property type="match status" value="1"/>
</dbReference>
<dbReference type="Pfam" id="PF10996">
    <property type="entry name" value="Beta-Casp"/>
    <property type="match status" value="1"/>
</dbReference>
<name>A0A1M4SQI2_9GAMM</name>